<name>A0A8J8NPQ2_HALGN</name>
<organism evidence="5 6">
    <name type="scientific">Halteria grandinella</name>
    <dbReference type="NCBI Taxonomy" id="5974"/>
    <lineage>
        <taxon>Eukaryota</taxon>
        <taxon>Sar</taxon>
        <taxon>Alveolata</taxon>
        <taxon>Ciliophora</taxon>
        <taxon>Intramacronucleata</taxon>
        <taxon>Spirotrichea</taxon>
        <taxon>Stichotrichia</taxon>
        <taxon>Sporadotrichida</taxon>
        <taxon>Halteriidae</taxon>
        <taxon>Halteria</taxon>
    </lineage>
</organism>
<feature type="domain" description="Protein kinase" evidence="4">
    <location>
        <begin position="19"/>
        <end position="456"/>
    </location>
</feature>
<dbReference type="PROSITE" id="PS00107">
    <property type="entry name" value="PROTEIN_KINASE_ATP"/>
    <property type="match status" value="1"/>
</dbReference>
<keyword evidence="1 3" id="KW-0547">Nucleotide-binding</keyword>
<gene>
    <name evidence="5" type="ORF">FGO68_gene6661</name>
</gene>
<dbReference type="InterPro" id="IPR017441">
    <property type="entry name" value="Protein_kinase_ATP_BS"/>
</dbReference>
<dbReference type="InterPro" id="IPR011009">
    <property type="entry name" value="Kinase-like_dom_sf"/>
</dbReference>
<dbReference type="Gene3D" id="1.10.510.10">
    <property type="entry name" value="Transferase(Phosphotransferase) domain 1"/>
    <property type="match status" value="1"/>
</dbReference>
<dbReference type="InterPro" id="IPR050117">
    <property type="entry name" value="MAPK"/>
</dbReference>
<dbReference type="SMART" id="SM00220">
    <property type="entry name" value="S_TKc"/>
    <property type="match status" value="1"/>
</dbReference>
<dbReference type="GO" id="GO:0004672">
    <property type="term" value="F:protein kinase activity"/>
    <property type="evidence" value="ECO:0007669"/>
    <property type="project" value="InterPro"/>
</dbReference>
<dbReference type="InterPro" id="IPR000719">
    <property type="entry name" value="Prot_kinase_dom"/>
</dbReference>
<feature type="binding site" evidence="3">
    <location>
        <position position="48"/>
    </location>
    <ligand>
        <name>ATP</name>
        <dbReference type="ChEBI" id="CHEBI:30616"/>
    </ligand>
</feature>
<dbReference type="Gene3D" id="3.30.200.20">
    <property type="entry name" value="Phosphorylase Kinase, domain 1"/>
    <property type="match status" value="1"/>
</dbReference>
<dbReference type="AlphaFoldDB" id="A0A8J8NPQ2"/>
<protein>
    <recommendedName>
        <fullName evidence="4">Protein kinase domain-containing protein</fullName>
    </recommendedName>
</protein>
<dbReference type="OrthoDB" id="192887at2759"/>
<dbReference type="EMBL" id="RRYP01008657">
    <property type="protein sequence ID" value="TNV79627.1"/>
    <property type="molecule type" value="Genomic_DNA"/>
</dbReference>
<evidence type="ECO:0000256" key="1">
    <source>
        <dbReference type="ARBA" id="ARBA00022741"/>
    </source>
</evidence>
<keyword evidence="6" id="KW-1185">Reference proteome</keyword>
<dbReference type="InterPro" id="IPR008271">
    <property type="entry name" value="Ser/Thr_kinase_AS"/>
</dbReference>
<dbReference type="Pfam" id="PF00069">
    <property type="entry name" value="Pkinase"/>
    <property type="match status" value="2"/>
</dbReference>
<reference evidence="5" key="1">
    <citation type="submission" date="2019-06" db="EMBL/GenBank/DDBJ databases">
        <authorList>
            <person name="Zheng W."/>
        </authorList>
    </citation>
    <scope>NUCLEOTIDE SEQUENCE</scope>
    <source>
        <strain evidence="5">QDHG01</strain>
    </source>
</reference>
<comment type="caution">
    <text evidence="5">The sequence shown here is derived from an EMBL/GenBank/DDBJ whole genome shotgun (WGS) entry which is preliminary data.</text>
</comment>
<sequence length="516" mass="59251">MVEKARPAWAANWEIGEDYQPIQILGQGGWGQVCEAEHVATKKRVAIKRVQGVFKNRLKAVRMLREVTLLRKLSQGSDKFVKILDLIDVTNQRNGFEDLYIVLELVDGDLRKCVKSSIYFTLQQVKSLTYDLLCGIKYMHSAAVLHRDLKPGNILLSQDLNQVKICDFGLARSIAGLANTQQLLQQEKQQRKRKLTDSEVHHMHDEDHHMGKDLEELGVETHDSHMDVSMMTEIEEKPLVMPMFSLSLNPAQVGESPADIAQLLAKTTSEEDREETAKILELIKPQRLELKRELSDYVVTRWYRAPELILAMRDYGTPIDMWSMGCIFAEMLNMMKENVSDYRMRHALFPGKSCYPFSPDKKPDQGYVKGFPKSMGDQLQVIFNVLGLPNDSDKSFVLTNKALNYLDTFKLTQEKKDFTHMFAVAPPEAIDLLAKMLAFNPYFRMSVDEALSHPFFAEVRNQEQEIAAEGEIVMEYESRLRKDEDDIDIIQELFLEEIERFKQIKLEKLALTGSPI</sequence>
<evidence type="ECO:0000313" key="5">
    <source>
        <dbReference type="EMBL" id="TNV79627.1"/>
    </source>
</evidence>
<proteinExistence type="predicted"/>
<keyword evidence="2 3" id="KW-0067">ATP-binding</keyword>
<dbReference type="PANTHER" id="PTHR24055">
    <property type="entry name" value="MITOGEN-ACTIVATED PROTEIN KINASE"/>
    <property type="match status" value="1"/>
</dbReference>
<evidence type="ECO:0000256" key="3">
    <source>
        <dbReference type="PROSITE-ProRule" id="PRU10141"/>
    </source>
</evidence>
<dbReference type="SUPFAM" id="SSF56112">
    <property type="entry name" value="Protein kinase-like (PK-like)"/>
    <property type="match status" value="1"/>
</dbReference>
<dbReference type="PROSITE" id="PS00108">
    <property type="entry name" value="PROTEIN_KINASE_ST"/>
    <property type="match status" value="1"/>
</dbReference>
<evidence type="ECO:0000259" key="4">
    <source>
        <dbReference type="PROSITE" id="PS50011"/>
    </source>
</evidence>
<accession>A0A8J8NPQ2</accession>
<dbReference type="GO" id="GO:0005524">
    <property type="term" value="F:ATP binding"/>
    <property type="evidence" value="ECO:0007669"/>
    <property type="project" value="UniProtKB-UniRule"/>
</dbReference>
<evidence type="ECO:0000313" key="6">
    <source>
        <dbReference type="Proteomes" id="UP000785679"/>
    </source>
</evidence>
<evidence type="ECO:0000256" key="2">
    <source>
        <dbReference type="ARBA" id="ARBA00022840"/>
    </source>
</evidence>
<dbReference type="PROSITE" id="PS50011">
    <property type="entry name" value="PROTEIN_KINASE_DOM"/>
    <property type="match status" value="1"/>
</dbReference>
<dbReference type="Proteomes" id="UP000785679">
    <property type="component" value="Unassembled WGS sequence"/>
</dbReference>